<dbReference type="InterPro" id="IPR002637">
    <property type="entry name" value="RdgB/HAM1"/>
</dbReference>
<evidence type="ECO:0000256" key="5">
    <source>
        <dbReference type="ARBA" id="ARBA00022842"/>
    </source>
</evidence>
<feature type="binding site" evidence="7">
    <location>
        <begin position="154"/>
        <end position="157"/>
    </location>
    <ligand>
        <name>substrate</name>
    </ligand>
</feature>
<gene>
    <name evidence="9" type="ORF">ACFQMN_09280</name>
</gene>
<dbReference type="InterPro" id="IPR020922">
    <property type="entry name" value="dITP/XTP_pyrophosphatase"/>
</dbReference>
<feature type="binding site" evidence="7">
    <location>
        <begin position="8"/>
        <end position="13"/>
    </location>
    <ligand>
        <name>substrate</name>
    </ligand>
</feature>
<dbReference type="Proteomes" id="UP001596494">
    <property type="component" value="Unassembled WGS sequence"/>
</dbReference>
<dbReference type="NCBIfam" id="TIGR00042">
    <property type="entry name" value="RdgB/HAM1 family non-canonical purine NTP pyrophosphatase"/>
    <property type="match status" value="1"/>
</dbReference>
<evidence type="ECO:0000256" key="3">
    <source>
        <dbReference type="ARBA" id="ARBA00022741"/>
    </source>
</evidence>
<feature type="binding site" evidence="7">
    <location>
        <begin position="182"/>
        <end position="183"/>
    </location>
    <ligand>
        <name>substrate</name>
    </ligand>
</feature>
<dbReference type="PANTHER" id="PTHR11067">
    <property type="entry name" value="INOSINE TRIPHOSPHATE PYROPHOSPHATASE/HAM1 PROTEIN"/>
    <property type="match status" value="1"/>
</dbReference>
<evidence type="ECO:0000313" key="10">
    <source>
        <dbReference type="Proteomes" id="UP001596494"/>
    </source>
</evidence>
<protein>
    <recommendedName>
        <fullName evidence="7">dITP/XTP pyrophosphatase</fullName>
        <ecNumber evidence="7">3.6.1.66</ecNumber>
    </recommendedName>
    <alternativeName>
        <fullName evidence="7">Non-canonical purine NTP pyrophosphatase</fullName>
    </alternativeName>
    <alternativeName>
        <fullName evidence="7">Non-standard purine NTP pyrophosphatase</fullName>
    </alternativeName>
    <alternativeName>
        <fullName evidence="7">Nucleoside-triphosphate diphosphatase</fullName>
    </alternativeName>
    <alternativeName>
        <fullName evidence="7">Nucleoside-triphosphate pyrophosphatase</fullName>
        <shortName evidence="7">NTPase</shortName>
    </alternativeName>
</protein>
<comment type="catalytic activity">
    <reaction evidence="7">
        <text>dITP + H2O = dIMP + diphosphate + H(+)</text>
        <dbReference type="Rhea" id="RHEA:28342"/>
        <dbReference type="ChEBI" id="CHEBI:15377"/>
        <dbReference type="ChEBI" id="CHEBI:15378"/>
        <dbReference type="ChEBI" id="CHEBI:33019"/>
        <dbReference type="ChEBI" id="CHEBI:61194"/>
        <dbReference type="ChEBI" id="CHEBI:61382"/>
        <dbReference type="EC" id="3.6.1.66"/>
    </reaction>
</comment>
<dbReference type="EMBL" id="JBHTBY010000006">
    <property type="protein sequence ID" value="MFC7321070.1"/>
    <property type="molecule type" value="Genomic_DNA"/>
</dbReference>
<comment type="caution">
    <text evidence="7">Lacks conserved residue(s) required for the propagation of feature annotation.</text>
</comment>
<comment type="caution">
    <text evidence="9">The sequence shown here is derived from an EMBL/GenBank/DDBJ whole genome shotgun (WGS) entry which is preliminary data.</text>
</comment>
<proteinExistence type="inferred from homology"/>
<dbReference type="SUPFAM" id="SSF52972">
    <property type="entry name" value="ITPase-like"/>
    <property type="match status" value="1"/>
</dbReference>
<keyword evidence="4 7" id="KW-0378">Hydrolase</keyword>
<dbReference type="NCBIfam" id="NF011397">
    <property type="entry name" value="PRK14822.1"/>
    <property type="match status" value="1"/>
</dbReference>
<keyword evidence="5 7" id="KW-0460">Magnesium</keyword>
<feature type="binding site" evidence="7">
    <location>
        <position position="72"/>
    </location>
    <ligand>
        <name>substrate</name>
    </ligand>
</feature>
<keyword evidence="2 7" id="KW-0479">Metal-binding</keyword>
<feature type="binding site" evidence="7">
    <location>
        <position position="71"/>
    </location>
    <ligand>
        <name>Mg(2+)</name>
        <dbReference type="ChEBI" id="CHEBI:18420"/>
    </ligand>
</feature>
<feature type="active site" description="Proton acceptor" evidence="7">
    <location>
        <position position="71"/>
    </location>
</feature>
<dbReference type="CDD" id="cd00515">
    <property type="entry name" value="HAM1"/>
    <property type="match status" value="1"/>
</dbReference>
<dbReference type="RefSeq" id="WP_289214609.1">
    <property type="nucleotide sequence ID" value="NZ_JAPVRC010000001.1"/>
</dbReference>
<dbReference type="EC" id="3.6.1.66" evidence="7"/>
<evidence type="ECO:0000256" key="7">
    <source>
        <dbReference type="HAMAP-Rule" id="MF_01405"/>
    </source>
</evidence>
<organism evidence="9 10">
    <name type="scientific">Halobacillus campisalis</name>
    <dbReference type="NCBI Taxonomy" id="435909"/>
    <lineage>
        <taxon>Bacteria</taxon>
        <taxon>Bacillati</taxon>
        <taxon>Bacillota</taxon>
        <taxon>Bacilli</taxon>
        <taxon>Bacillales</taxon>
        <taxon>Bacillaceae</taxon>
        <taxon>Halobacillus</taxon>
    </lineage>
</organism>
<dbReference type="GO" id="GO:0036220">
    <property type="term" value="F:ITP diphosphatase activity"/>
    <property type="evidence" value="ECO:0007669"/>
    <property type="project" value="UniProtKB-EC"/>
</dbReference>
<keyword evidence="6 7" id="KW-0546">Nucleotide metabolism</keyword>
<name>A0ABW2K4M4_9BACI</name>
<dbReference type="HAMAP" id="MF_01405">
    <property type="entry name" value="Non_canon_purine_NTPase"/>
    <property type="match status" value="1"/>
</dbReference>
<evidence type="ECO:0000256" key="6">
    <source>
        <dbReference type="ARBA" id="ARBA00023080"/>
    </source>
</evidence>
<accession>A0ABW2K4M4</accession>
<keyword evidence="10" id="KW-1185">Reference proteome</keyword>
<comment type="subunit">
    <text evidence="7">Homodimer.</text>
</comment>
<comment type="similarity">
    <text evidence="1 7 8">Belongs to the HAM1 NTPase family.</text>
</comment>
<feature type="binding site" evidence="7">
    <location>
        <position position="177"/>
    </location>
    <ligand>
        <name>substrate</name>
    </ligand>
</feature>
<reference evidence="10" key="1">
    <citation type="journal article" date="2019" name="Int. J. Syst. Evol. Microbiol.">
        <title>The Global Catalogue of Microorganisms (GCM) 10K type strain sequencing project: providing services to taxonomists for standard genome sequencing and annotation.</title>
        <authorList>
            <consortium name="The Broad Institute Genomics Platform"/>
            <consortium name="The Broad Institute Genome Sequencing Center for Infectious Disease"/>
            <person name="Wu L."/>
            <person name="Ma J."/>
        </authorList>
    </citation>
    <scope>NUCLEOTIDE SEQUENCE [LARGE SCALE GENOMIC DNA]</scope>
    <source>
        <strain evidence="10">CCUG 73951</strain>
    </source>
</reference>
<evidence type="ECO:0000256" key="8">
    <source>
        <dbReference type="RuleBase" id="RU003781"/>
    </source>
</evidence>
<sequence>MKQLVIATKNAGKVEEFRTMFANYNIEVKSLLDFEQPIGDIVEDGDSFEENAIIKAEAIAEKFQIPVAADDSGLEIDALGGAPGIYSARYAGEDKNDQKNLEKVLHELKSTPAEERTARFVCAVAVARPGLSTFVKRGTCEGTIAEAPRGNEGFGYDPIFIPLHSNRTMAEHSSTEKNSISHRKQAILKIEEWIQEHF</sequence>
<evidence type="ECO:0000256" key="2">
    <source>
        <dbReference type="ARBA" id="ARBA00022723"/>
    </source>
</evidence>
<dbReference type="Pfam" id="PF01725">
    <property type="entry name" value="Ham1p_like"/>
    <property type="match status" value="1"/>
</dbReference>
<dbReference type="InterPro" id="IPR029001">
    <property type="entry name" value="ITPase-like_fam"/>
</dbReference>
<dbReference type="PANTHER" id="PTHR11067:SF9">
    <property type="entry name" value="INOSINE TRIPHOSPHATE PYROPHOSPHATASE"/>
    <property type="match status" value="1"/>
</dbReference>
<keyword evidence="3 7" id="KW-0547">Nucleotide-binding</keyword>
<comment type="function">
    <text evidence="7">Pyrophosphatase that catalyzes the hydrolysis of nucleoside triphosphates to their monophosphate derivatives, with a high preference for the non-canonical purine nucleotides XTP (xanthosine triphosphate), dITP (deoxyinosine triphosphate) and ITP. Seems to function as a house-cleaning enzyme that removes non-canonical purine nucleotides from the nucleotide pool, thus preventing their incorporation into DNA/RNA and avoiding chromosomal lesions.</text>
</comment>
<comment type="catalytic activity">
    <reaction evidence="7">
        <text>XTP + H2O = XMP + diphosphate + H(+)</text>
        <dbReference type="Rhea" id="RHEA:28610"/>
        <dbReference type="ChEBI" id="CHEBI:15377"/>
        <dbReference type="ChEBI" id="CHEBI:15378"/>
        <dbReference type="ChEBI" id="CHEBI:33019"/>
        <dbReference type="ChEBI" id="CHEBI:57464"/>
        <dbReference type="ChEBI" id="CHEBI:61314"/>
        <dbReference type="EC" id="3.6.1.66"/>
    </reaction>
</comment>
<dbReference type="Gene3D" id="3.90.950.10">
    <property type="match status" value="1"/>
</dbReference>
<comment type="catalytic activity">
    <reaction evidence="7">
        <text>ITP + H2O = IMP + diphosphate + H(+)</text>
        <dbReference type="Rhea" id="RHEA:29399"/>
        <dbReference type="ChEBI" id="CHEBI:15377"/>
        <dbReference type="ChEBI" id="CHEBI:15378"/>
        <dbReference type="ChEBI" id="CHEBI:33019"/>
        <dbReference type="ChEBI" id="CHEBI:58053"/>
        <dbReference type="ChEBI" id="CHEBI:61402"/>
        <dbReference type="EC" id="3.6.1.66"/>
    </reaction>
</comment>
<evidence type="ECO:0000256" key="4">
    <source>
        <dbReference type="ARBA" id="ARBA00022801"/>
    </source>
</evidence>
<comment type="cofactor">
    <cofactor evidence="7">
        <name>Mg(2+)</name>
        <dbReference type="ChEBI" id="CHEBI:18420"/>
    </cofactor>
    <text evidence="7">Binds 1 Mg(2+) ion per subunit.</text>
</comment>
<evidence type="ECO:0000256" key="1">
    <source>
        <dbReference type="ARBA" id="ARBA00008023"/>
    </source>
</evidence>
<evidence type="ECO:0000313" key="9">
    <source>
        <dbReference type="EMBL" id="MFC7321070.1"/>
    </source>
</evidence>